<comment type="caution">
    <text evidence="1">The sequence shown here is derived from an EMBL/GenBank/DDBJ whole genome shotgun (WGS) entry which is preliminary data.</text>
</comment>
<name>A0A1Y1UAJ2_9TREE</name>
<evidence type="ECO:0000313" key="1">
    <source>
        <dbReference type="EMBL" id="ORX34564.1"/>
    </source>
</evidence>
<dbReference type="GeneID" id="33553866"/>
<sequence length="254" mass="27757">MSLILFEGTVAQVPASASAPFGSGSTILTPNNRIQLSSLQLHQSGDVERLYDEEVTTLQDAIGSQSFAREAWPEGVILDSARIGGDPAFFLFRREPEDITTGTGELTESGEQCKSTSGSFERWGTVNDWQDEQEEDDVVAESPGHETVSSQESVEIVMSWLADGSEAREIRGKLQYESTDCSALVLPSEGLLARDSVHSFKTLSIKKVGIFPSERPSHEPYQALIAIIYEPKYDHFVSVLGAGLPSPETDTQDR</sequence>
<dbReference type="EMBL" id="NBSH01000014">
    <property type="protein sequence ID" value="ORX34564.1"/>
    <property type="molecule type" value="Genomic_DNA"/>
</dbReference>
<protein>
    <submittedName>
        <fullName evidence="1">Uncharacterized protein</fullName>
    </submittedName>
</protein>
<accession>A0A1Y1UAJ2</accession>
<dbReference type="AlphaFoldDB" id="A0A1Y1UAJ2"/>
<dbReference type="Proteomes" id="UP000193218">
    <property type="component" value="Unassembled WGS sequence"/>
</dbReference>
<reference evidence="1 2" key="1">
    <citation type="submission" date="2017-03" db="EMBL/GenBank/DDBJ databases">
        <title>Widespread Adenine N6-methylation of Active Genes in Fungi.</title>
        <authorList>
            <consortium name="DOE Joint Genome Institute"/>
            <person name="Mondo S.J."/>
            <person name="Dannebaum R.O."/>
            <person name="Kuo R.C."/>
            <person name="Louie K.B."/>
            <person name="Bewick A.J."/>
            <person name="Labutti K."/>
            <person name="Haridas S."/>
            <person name="Kuo A."/>
            <person name="Salamov A."/>
            <person name="Ahrendt S.R."/>
            <person name="Lau R."/>
            <person name="Bowen B.P."/>
            <person name="Lipzen A."/>
            <person name="Sullivan W."/>
            <person name="Andreopoulos W.B."/>
            <person name="Clum A."/>
            <person name="Lindquist E."/>
            <person name="Daum C."/>
            <person name="Northen T.R."/>
            <person name="Ramamoorthy G."/>
            <person name="Schmitz R.J."/>
            <person name="Gryganskyi A."/>
            <person name="Culley D."/>
            <person name="Magnuson J."/>
            <person name="James T.Y."/>
            <person name="O'Malley M.A."/>
            <person name="Stajich J.E."/>
            <person name="Spatafora J.W."/>
            <person name="Visel A."/>
            <person name="Grigoriev I.V."/>
        </authorList>
    </citation>
    <scope>NUCLEOTIDE SEQUENCE [LARGE SCALE GENOMIC DNA]</scope>
    <source>
        <strain evidence="1 2">NRRL Y-17943</strain>
    </source>
</reference>
<gene>
    <name evidence="1" type="ORF">BD324DRAFT_160954</name>
</gene>
<organism evidence="1 2">
    <name type="scientific">Kockovaella imperatae</name>
    <dbReference type="NCBI Taxonomy" id="4999"/>
    <lineage>
        <taxon>Eukaryota</taxon>
        <taxon>Fungi</taxon>
        <taxon>Dikarya</taxon>
        <taxon>Basidiomycota</taxon>
        <taxon>Agaricomycotina</taxon>
        <taxon>Tremellomycetes</taxon>
        <taxon>Tremellales</taxon>
        <taxon>Cuniculitremaceae</taxon>
        <taxon>Kockovaella</taxon>
    </lineage>
</organism>
<evidence type="ECO:0000313" key="2">
    <source>
        <dbReference type="Proteomes" id="UP000193218"/>
    </source>
</evidence>
<proteinExistence type="predicted"/>
<dbReference type="InParanoid" id="A0A1Y1UAJ2"/>
<dbReference type="RefSeq" id="XP_021868827.1">
    <property type="nucleotide sequence ID" value="XM_022012058.1"/>
</dbReference>
<keyword evidence="2" id="KW-1185">Reference proteome</keyword>